<keyword evidence="1" id="KW-0732">Signal</keyword>
<keyword evidence="3" id="KW-1185">Reference proteome</keyword>
<gene>
    <name evidence="2" type="ORF">SO694_0011803</name>
</gene>
<evidence type="ECO:0008006" key="4">
    <source>
        <dbReference type="Google" id="ProtNLM"/>
    </source>
</evidence>
<proteinExistence type="predicted"/>
<dbReference type="Proteomes" id="UP001363151">
    <property type="component" value="Unassembled WGS sequence"/>
</dbReference>
<evidence type="ECO:0000313" key="3">
    <source>
        <dbReference type="Proteomes" id="UP001363151"/>
    </source>
</evidence>
<feature type="signal peptide" evidence="1">
    <location>
        <begin position="1"/>
        <end position="15"/>
    </location>
</feature>
<comment type="caution">
    <text evidence="2">The sequence shown here is derived from an EMBL/GenBank/DDBJ whole genome shotgun (WGS) entry which is preliminary data.</text>
</comment>
<dbReference type="EMBL" id="JBBJCI010000219">
    <property type="protein sequence ID" value="KAK7239918.1"/>
    <property type="molecule type" value="Genomic_DNA"/>
</dbReference>
<accession>A0ABR1FWE1</accession>
<reference evidence="2 3" key="1">
    <citation type="submission" date="2024-03" db="EMBL/GenBank/DDBJ databases">
        <title>Aureococcus anophagefferens CCMP1851 and Kratosvirus quantuckense: Draft genome of a second virus-susceptible host strain in the model system.</title>
        <authorList>
            <person name="Chase E."/>
            <person name="Truchon A.R."/>
            <person name="Schepens W."/>
            <person name="Wilhelm S.W."/>
        </authorList>
    </citation>
    <scope>NUCLEOTIDE SEQUENCE [LARGE SCALE GENOMIC DNA]</scope>
    <source>
        <strain evidence="2 3">CCMP1851</strain>
    </source>
</reference>
<protein>
    <recommendedName>
        <fullName evidence="4">Spondin domain-containing protein</fullName>
    </recommendedName>
</protein>
<name>A0ABR1FWE1_AURAN</name>
<evidence type="ECO:0000313" key="2">
    <source>
        <dbReference type="EMBL" id="KAK7239918.1"/>
    </source>
</evidence>
<sequence length="181" mass="18619">MNVLVALCVATAAAATTPFESTCGKDSKVADCDHPDLGSCGTACCSLEVNLTTSAPLAYGEIKAFLETGGQDASYAYSNYTDAAGHDPSDALPDGIPGGFEHIWQGTHATKGGYVDTLNFWVKPIDGLSATLGLFSISNIHGALGDGGQNYKSLVYLLKNFATTSGYSAPTIVHGCTMPGA</sequence>
<feature type="chain" id="PRO_5046971150" description="Spondin domain-containing protein" evidence="1">
    <location>
        <begin position="16"/>
        <end position="181"/>
    </location>
</feature>
<organism evidence="2 3">
    <name type="scientific">Aureococcus anophagefferens</name>
    <name type="common">Harmful bloom alga</name>
    <dbReference type="NCBI Taxonomy" id="44056"/>
    <lineage>
        <taxon>Eukaryota</taxon>
        <taxon>Sar</taxon>
        <taxon>Stramenopiles</taxon>
        <taxon>Ochrophyta</taxon>
        <taxon>Pelagophyceae</taxon>
        <taxon>Pelagomonadales</taxon>
        <taxon>Pelagomonadaceae</taxon>
        <taxon>Aureococcus</taxon>
    </lineage>
</organism>
<evidence type="ECO:0000256" key="1">
    <source>
        <dbReference type="SAM" id="SignalP"/>
    </source>
</evidence>